<evidence type="ECO:0000313" key="1">
    <source>
        <dbReference type="EMBL" id="MCI5755593.1"/>
    </source>
</evidence>
<dbReference type="PANTHER" id="PTHR40056:SF1">
    <property type="entry name" value="DUF1836 DOMAIN-CONTAINING PROTEIN"/>
    <property type="match status" value="1"/>
</dbReference>
<sequence>MDQIKSLINGLIDQTSLTYDRLPDIDLYMDQVIEYLSRSSFSARENDKISPAMINNYIKDGLLPRANDKKYSREHLACLLMIARLKQTLSVKDTGLLLKSDIADGSIEDYFNGFQHLVAETARSVGDSLPDDDSALSSVALRLAVSGYISRIVCELILNKLEERSQNEKTEEKCDSERES</sequence>
<dbReference type="AlphaFoldDB" id="A0AAE3FGW7"/>
<comment type="caution">
    <text evidence="1">The sequence shown here is derived from an EMBL/GenBank/DDBJ whole genome shotgun (WGS) entry which is preliminary data.</text>
</comment>
<protein>
    <submittedName>
        <fullName evidence="1">DUF1836 domain-containing protein</fullName>
    </submittedName>
</protein>
<accession>A0AAE3FGW7</accession>
<dbReference type="Pfam" id="PF08876">
    <property type="entry name" value="DUF1836"/>
    <property type="match status" value="1"/>
</dbReference>
<organism evidence="1 2">
    <name type="scientific">Candidatus Colimorpha enterica</name>
    <dbReference type="NCBI Taxonomy" id="3083063"/>
    <lineage>
        <taxon>Bacteria</taxon>
        <taxon>Pseudomonadati</taxon>
        <taxon>Bacteroidota</taxon>
        <taxon>Bacteroidia</taxon>
        <taxon>Bacteroidales</taxon>
        <taxon>Candidatus Colimorpha</taxon>
    </lineage>
</organism>
<dbReference type="InterPro" id="IPR014975">
    <property type="entry name" value="DUF1836"/>
</dbReference>
<dbReference type="EMBL" id="JALEMU010000073">
    <property type="protein sequence ID" value="MCI5755593.1"/>
    <property type="molecule type" value="Genomic_DNA"/>
</dbReference>
<gene>
    <name evidence="1" type="ORF">MR241_04790</name>
</gene>
<name>A0AAE3FGW7_9BACT</name>
<reference evidence="1 2" key="1">
    <citation type="submission" date="2022-03" db="EMBL/GenBank/DDBJ databases">
        <title>Metagenome-assembled genomes from swine fecal metagenomes.</title>
        <authorList>
            <person name="Holman D.B."/>
            <person name="Kommadath A."/>
        </authorList>
    </citation>
    <scope>NUCLEOTIDE SEQUENCE [LARGE SCALE GENOMIC DNA]</scope>
    <source>
        <strain evidence="1">SUG147</strain>
    </source>
</reference>
<evidence type="ECO:0000313" key="2">
    <source>
        <dbReference type="Proteomes" id="UP001139365"/>
    </source>
</evidence>
<dbReference type="PANTHER" id="PTHR40056">
    <property type="entry name" value="HYPOTHETICAL CYTOSOLIC PROTEIN"/>
    <property type="match status" value="1"/>
</dbReference>
<dbReference type="Proteomes" id="UP001139365">
    <property type="component" value="Unassembled WGS sequence"/>
</dbReference>
<proteinExistence type="predicted"/>